<evidence type="ECO:0000313" key="2">
    <source>
        <dbReference type="EMBL" id="POM22399.1"/>
    </source>
</evidence>
<reference evidence="2 3" key="1">
    <citation type="journal article" date="2017" name="Chemistry">
        <title>Isolation, Biosynthesis and Chemical Modifications of Rubterolones A-F: Rare Tropolone Alkaloids from Actinomadura sp. 5-2.</title>
        <authorList>
            <person name="Guo H."/>
            <person name="Benndorf R."/>
            <person name="Leichnitz D."/>
            <person name="Klassen J.L."/>
            <person name="Vollmers J."/>
            <person name="Gorls H."/>
            <person name="Steinacker M."/>
            <person name="Weigel C."/>
            <person name="Dahse H.M."/>
            <person name="Kaster A.K."/>
            <person name="de Beer Z.W."/>
            <person name="Poulsen M."/>
            <person name="Beemelmanns C."/>
        </authorList>
    </citation>
    <scope>NUCLEOTIDE SEQUENCE [LARGE SCALE GENOMIC DNA]</scope>
    <source>
        <strain evidence="2 3">5-2</strain>
    </source>
</reference>
<gene>
    <name evidence="2" type="ORF">BTM25_53490</name>
</gene>
<dbReference type="EMBL" id="MTBP01000005">
    <property type="protein sequence ID" value="POM22399.1"/>
    <property type="molecule type" value="Genomic_DNA"/>
</dbReference>
<dbReference type="InterPro" id="IPR003033">
    <property type="entry name" value="SCP2_sterol-bd_dom"/>
</dbReference>
<keyword evidence="3" id="KW-1185">Reference proteome</keyword>
<sequence>MGEADQDPGDGWADQVLHAVGTPAELRALLAVPGVDDAMIGDFAKSAGIDGILDRLFTVMASRFLPEKAGRARGAVRWDVQGPDGVAVYTVRIGQGRAESVRGAPDGRPKVALALSLPDLLRLSAGTLNGVKALMTGRIRVSGDLLFAARLQGWFDQG</sequence>
<dbReference type="InterPro" id="IPR036527">
    <property type="entry name" value="SCP2_sterol-bd_dom_sf"/>
</dbReference>
<dbReference type="RefSeq" id="WP_103566004.1">
    <property type="nucleotide sequence ID" value="NZ_MTBP01000005.1"/>
</dbReference>
<organism evidence="2 3">
    <name type="scientific">Actinomadura rubteroloni</name>
    <dbReference type="NCBI Taxonomy" id="1926885"/>
    <lineage>
        <taxon>Bacteria</taxon>
        <taxon>Bacillati</taxon>
        <taxon>Actinomycetota</taxon>
        <taxon>Actinomycetes</taxon>
        <taxon>Streptosporangiales</taxon>
        <taxon>Thermomonosporaceae</taxon>
        <taxon>Actinomadura</taxon>
    </lineage>
</organism>
<dbReference type="SUPFAM" id="SSF55718">
    <property type="entry name" value="SCP-like"/>
    <property type="match status" value="1"/>
</dbReference>
<feature type="domain" description="SCP2" evidence="1">
    <location>
        <begin position="67"/>
        <end position="155"/>
    </location>
</feature>
<evidence type="ECO:0000313" key="3">
    <source>
        <dbReference type="Proteomes" id="UP000242367"/>
    </source>
</evidence>
<protein>
    <submittedName>
        <fullName evidence="2">SCP-2 sterol transfer family protein</fullName>
    </submittedName>
</protein>
<evidence type="ECO:0000259" key="1">
    <source>
        <dbReference type="Pfam" id="PF02036"/>
    </source>
</evidence>
<dbReference type="Proteomes" id="UP000242367">
    <property type="component" value="Unassembled WGS sequence"/>
</dbReference>
<dbReference type="AlphaFoldDB" id="A0A2P4UBH8"/>
<dbReference type="Pfam" id="PF02036">
    <property type="entry name" value="SCP2"/>
    <property type="match status" value="1"/>
</dbReference>
<name>A0A2P4UBH8_9ACTN</name>
<accession>A0A2P4UBH8</accession>
<proteinExistence type="predicted"/>
<comment type="caution">
    <text evidence="2">The sequence shown here is derived from an EMBL/GenBank/DDBJ whole genome shotgun (WGS) entry which is preliminary data.</text>
</comment>
<dbReference type="Gene3D" id="3.30.1050.10">
    <property type="entry name" value="SCP2 sterol-binding domain"/>
    <property type="match status" value="1"/>
</dbReference>